<dbReference type="Proteomes" id="UP000000262">
    <property type="component" value="Chromosome"/>
</dbReference>
<proteinExistence type="predicted"/>
<reference evidence="1 2" key="1">
    <citation type="journal article" date="2008" name="Genome Biol.">
        <title>A genomic analysis of the archaeal system Ignicoccus hospitalis-Nanoarchaeum equitans.</title>
        <authorList>
            <person name="Podar M."/>
            <person name="Anderson I."/>
            <person name="Makarova K.S."/>
            <person name="Elkins J.G."/>
            <person name="Ivanova N."/>
            <person name="Wall M.A."/>
            <person name="Lykidis A."/>
            <person name="Mavromatis K."/>
            <person name="Sun H."/>
            <person name="Hudson M.E."/>
            <person name="Chen W."/>
            <person name="Deciu C."/>
            <person name="Hutchison D."/>
            <person name="Eads J.R."/>
            <person name="Anderson A."/>
            <person name="Fernandes F."/>
            <person name="Szeto E."/>
            <person name="Lapidus A."/>
            <person name="Kyrpides N.C."/>
            <person name="Saier M.H.Jr."/>
            <person name="Richardson P.M."/>
            <person name="Rachel R."/>
            <person name="Huber H."/>
            <person name="Eisen J.A."/>
            <person name="Koonin E.V."/>
            <person name="Keller M."/>
            <person name="Stetter K.O."/>
        </authorList>
    </citation>
    <scope>NUCLEOTIDE SEQUENCE [LARGE SCALE GENOMIC DNA]</scope>
    <source>
        <strain evidence="2">KIN4/I / DSM 18386 / JCM 14125</strain>
    </source>
</reference>
<evidence type="ECO:0000313" key="1">
    <source>
        <dbReference type="EMBL" id="ABU81555.1"/>
    </source>
</evidence>
<protein>
    <submittedName>
        <fullName evidence="1">Uncharacterized protein</fullName>
    </submittedName>
</protein>
<dbReference type="STRING" id="453591.Igni_0372"/>
<keyword evidence="2" id="KW-1185">Reference proteome</keyword>
<gene>
    <name evidence="1" type="ordered locus">Igni_0372</name>
</gene>
<evidence type="ECO:0000313" key="2">
    <source>
        <dbReference type="Proteomes" id="UP000000262"/>
    </source>
</evidence>
<dbReference type="EMBL" id="CP000816">
    <property type="protein sequence ID" value="ABU81555.1"/>
    <property type="molecule type" value="Genomic_DNA"/>
</dbReference>
<name>A8A9F3_IGNH4</name>
<accession>A8A9F3</accession>
<dbReference type="GeneID" id="5561930"/>
<organism evidence="1 2">
    <name type="scientific">Ignicoccus hospitalis (strain KIN4/I / DSM 18386 / JCM 14125)</name>
    <dbReference type="NCBI Taxonomy" id="453591"/>
    <lineage>
        <taxon>Archaea</taxon>
        <taxon>Thermoproteota</taxon>
        <taxon>Thermoprotei</taxon>
        <taxon>Desulfurococcales</taxon>
        <taxon>Desulfurococcaceae</taxon>
        <taxon>Ignicoccus</taxon>
    </lineage>
</organism>
<sequence length="166" mass="17227">MRRGLGALEVAILSAVTVVAAALLGSALLRPPAEPQTPALVEVEAAVALGPQKDSAGQTVSASQQCSELASALYAEGLLSSKKIIEIGNSGATYAYAVLIRVMSPGEVKGVKLSSLETGQTLFVAQKRVALSPGRYLLCVYRDKYYPSSVVELLGASEVCVSCAVR</sequence>
<dbReference type="HOGENOM" id="CLU_1599004_0_0_2"/>
<dbReference type="KEGG" id="iho:Igni_0372"/>
<dbReference type="RefSeq" id="WP_011998407.1">
    <property type="nucleotide sequence ID" value="NC_009776.1"/>
</dbReference>
<dbReference type="AlphaFoldDB" id="A8A9F3"/>